<dbReference type="SUPFAM" id="SSF50621">
    <property type="entry name" value="Alanine racemase C-terminal domain-like"/>
    <property type="match status" value="1"/>
</dbReference>
<comment type="caution">
    <text evidence="8">The sequence shown here is derived from an EMBL/GenBank/DDBJ whole genome shotgun (WGS) entry which is preliminary data.</text>
</comment>
<dbReference type="EMBL" id="SMCQ01000010">
    <property type="protein sequence ID" value="TCV99384.1"/>
    <property type="molecule type" value="Genomic_DNA"/>
</dbReference>
<accession>A0A4R3Z174</accession>
<dbReference type="EC" id="5.1.1.1" evidence="4"/>
<dbReference type="NCBIfam" id="NF033131">
    <property type="entry name" value="vanT-G-Cterm"/>
    <property type="match status" value="1"/>
</dbReference>
<keyword evidence="9" id="KW-1185">Reference proteome</keyword>
<dbReference type="GO" id="GO:0005829">
    <property type="term" value="C:cytosol"/>
    <property type="evidence" value="ECO:0007669"/>
    <property type="project" value="TreeGrafter"/>
</dbReference>
<proteinExistence type="inferred from homology"/>
<comment type="function">
    <text evidence="4">Catalyzes the interconversion of L-alanine and D-alanine. May also act on other amino acids.</text>
</comment>
<evidence type="ECO:0000256" key="6">
    <source>
        <dbReference type="PIRSR" id="PIRSR600821-52"/>
    </source>
</evidence>
<dbReference type="InterPro" id="IPR011079">
    <property type="entry name" value="Ala_racemase_C"/>
</dbReference>
<dbReference type="GeneID" id="98915461"/>
<dbReference type="RefSeq" id="WP_066445441.1">
    <property type="nucleotide sequence ID" value="NZ_JANKBF010000011.1"/>
</dbReference>
<dbReference type="InterPro" id="IPR020622">
    <property type="entry name" value="Ala_racemase_pyridoxalP-BS"/>
</dbReference>
<dbReference type="Pfam" id="PF00842">
    <property type="entry name" value="Ala_racemase_C"/>
    <property type="match status" value="1"/>
</dbReference>
<evidence type="ECO:0000256" key="2">
    <source>
        <dbReference type="ARBA" id="ARBA00022898"/>
    </source>
</evidence>
<evidence type="ECO:0000313" key="8">
    <source>
        <dbReference type="EMBL" id="TCV99384.1"/>
    </source>
</evidence>
<dbReference type="InterPro" id="IPR029066">
    <property type="entry name" value="PLP-binding_barrel"/>
</dbReference>
<comment type="pathway">
    <text evidence="4">Amino-acid biosynthesis; D-alanine biosynthesis; D-alanine from L-alanine: step 1/1.</text>
</comment>
<dbReference type="UniPathway" id="UPA00042">
    <property type="reaction ID" value="UER00497"/>
</dbReference>
<dbReference type="Gene3D" id="2.40.37.10">
    <property type="entry name" value="Lyase, Ornithine Decarboxylase, Chain A, domain 1"/>
    <property type="match status" value="1"/>
</dbReference>
<keyword evidence="2 4" id="KW-0663">Pyridoxal phosphate</keyword>
<dbReference type="GO" id="GO:0030632">
    <property type="term" value="P:D-alanine biosynthetic process"/>
    <property type="evidence" value="ECO:0007669"/>
    <property type="project" value="UniProtKB-UniRule"/>
</dbReference>
<evidence type="ECO:0000256" key="1">
    <source>
        <dbReference type="ARBA" id="ARBA00001933"/>
    </source>
</evidence>
<dbReference type="Pfam" id="PF01168">
    <property type="entry name" value="Ala_racemase_N"/>
    <property type="match status" value="1"/>
</dbReference>
<feature type="active site" description="Proton acceptor; specific for D-alanine" evidence="4">
    <location>
        <position position="39"/>
    </location>
</feature>
<dbReference type="AlphaFoldDB" id="A0A4R3Z174"/>
<dbReference type="Proteomes" id="UP000295515">
    <property type="component" value="Unassembled WGS sequence"/>
</dbReference>
<organism evidence="8 9">
    <name type="scientific">Longibaculum muris</name>
    <dbReference type="NCBI Taxonomy" id="1796628"/>
    <lineage>
        <taxon>Bacteria</taxon>
        <taxon>Bacillati</taxon>
        <taxon>Bacillota</taxon>
        <taxon>Erysipelotrichia</taxon>
        <taxon>Erysipelotrichales</taxon>
        <taxon>Coprobacillaceae</taxon>
        <taxon>Longibaculum</taxon>
    </lineage>
</organism>
<feature type="modified residue" description="N6-(pyridoxal phosphate)lysine" evidence="4 5">
    <location>
        <position position="39"/>
    </location>
</feature>
<reference evidence="8 9" key="1">
    <citation type="submission" date="2019-03" db="EMBL/GenBank/DDBJ databases">
        <title>Genomic Encyclopedia of Type Strains, Phase IV (KMG-IV): sequencing the most valuable type-strain genomes for metagenomic binning, comparative biology and taxonomic classification.</title>
        <authorList>
            <person name="Goeker M."/>
        </authorList>
    </citation>
    <scope>NUCLEOTIDE SEQUENCE [LARGE SCALE GENOMIC DNA]</scope>
    <source>
        <strain evidence="8 9">DSM 29487</strain>
    </source>
</reference>
<keyword evidence="3 4" id="KW-0413">Isomerase</keyword>
<dbReference type="PANTHER" id="PTHR30511">
    <property type="entry name" value="ALANINE RACEMASE"/>
    <property type="match status" value="1"/>
</dbReference>
<evidence type="ECO:0000313" key="9">
    <source>
        <dbReference type="Proteomes" id="UP000295515"/>
    </source>
</evidence>
<comment type="cofactor">
    <cofactor evidence="1 4 5">
        <name>pyridoxal 5'-phosphate</name>
        <dbReference type="ChEBI" id="CHEBI:597326"/>
    </cofactor>
</comment>
<dbReference type="InterPro" id="IPR000821">
    <property type="entry name" value="Ala_racemase"/>
</dbReference>
<dbReference type="GO" id="GO:0008784">
    <property type="term" value="F:alanine racemase activity"/>
    <property type="evidence" value="ECO:0007669"/>
    <property type="project" value="UniProtKB-UniRule"/>
</dbReference>
<dbReference type="HAMAP" id="MF_01201">
    <property type="entry name" value="Ala_racemase"/>
    <property type="match status" value="1"/>
</dbReference>
<evidence type="ECO:0000256" key="4">
    <source>
        <dbReference type="HAMAP-Rule" id="MF_01201"/>
    </source>
</evidence>
<evidence type="ECO:0000259" key="7">
    <source>
        <dbReference type="SMART" id="SM01005"/>
    </source>
</evidence>
<evidence type="ECO:0000256" key="5">
    <source>
        <dbReference type="PIRSR" id="PIRSR600821-50"/>
    </source>
</evidence>
<feature type="binding site" evidence="4 6">
    <location>
        <position position="314"/>
    </location>
    <ligand>
        <name>substrate</name>
    </ligand>
</feature>
<comment type="similarity">
    <text evidence="4">Belongs to the alanine racemase family.</text>
</comment>
<dbReference type="SMART" id="SM01005">
    <property type="entry name" value="Ala_racemase_C"/>
    <property type="match status" value="1"/>
</dbReference>
<dbReference type="GO" id="GO:0030170">
    <property type="term" value="F:pyridoxal phosphate binding"/>
    <property type="evidence" value="ECO:0007669"/>
    <property type="project" value="UniProtKB-UniRule"/>
</dbReference>
<protein>
    <recommendedName>
        <fullName evidence="4">Alanine racemase</fullName>
        <ecNumber evidence="4">5.1.1.1</ecNumber>
    </recommendedName>
</protein>
<comment type="catalytic activity">
    <reaction evidence="4">
        <text>L-alanine = D-alanine</text>
        <dbReference type="Rhea" id="RHEA:20249"/>
        <dbReference type="ChEBI" id="CHEBI:57416"/>
        <dbReference type="ChEBI" id="CHEBI:57972"/>
        <dbReference type="EC" id="5.1.1.1"/>
    </reaction>
</comment>
<feature type="active site" description="Proton acceptor; specific for L-alanine" evidence="4">
    <location>
        <position position="266"/>
    </location>
</feature>
<dbReference type="PRINTS" id="PR00992">
    <property type="entry name" value="ALARACEMASE"/>
</dbReference>
<feature type="binding site" evidence="4 6">
    <location>
        <position position="133"/>
    </location>
    <ligand>
        <name>substrate</name>
    </ligand>
</feature>
<dbReference type="NCBIfam" id="TIGR00492">
    <property type="entry name" value="alr"/>
    <property type="match status" value="1"/>
</dbReference>
<evidence type="ECO:0000256" key="3">
    <source>
        <dbReference type="ARBA" id="ARBA00023235"/>
    </source>
</evidence>
<name>A0A4R3Z174_9FIRM</name>
<dbReference type="InterPro" id="IPR009006">
    <property type="entry name" value="Ala_racemase/Decarboxylase_C"/>
</dbReference>
<dbReference type="FunFam" id="3.20.20.10:FF:000002">
    <property type="entry name" value="Alanine racemase"/>
    <property type="match status" value="1"/>
</dbReference>
<gene>
    <name evidence="8" type="ORF">EDD60_11076</name>
</gene>
<sequence length="383" mass="43814">MDIIKKQRSWIEIDLDALYYNLDQITQIASKETIMAVIKADAYGHGAIKIAQSLESYGIDHFAVASLDEAIELRKNHIQGMILILGYTSPTSAKLLNKYQLTQTLIDFEYAKQLNQMGYPIQCHIKIDSGMHRLGEDCLDIDHIIAFYHLSNLQITGIFSHLCVADSSLKEDITFTKLQFQHFNHLIETLKKRHYPIGQVHMQSSYGLLNYPQYHYDYVRLGIAMYGVASSLNAPYQCQINLHPVLSLYSHIIHIHSYHKGDLIGYGRTYHFSRDSKIAVIPLGYADGYPRHLSNHQNVLIHGIFAPIVGRICMDQLMIDITDIPHVKIGDKVTIIGKDHNHMIRVEEISEHAQTISNEILSRMGKRLPKFYKQKGYLKNAKV</sequence>
<dbReference type="SUPFAM" id="SSF51419">
    <property type="entry name" value="PLP-binding barrel"/>
    <property type="match status" value="1"/>
</dbReference>
<dbReference type="Gene3D" id="3.20.20.10">
    <property type="entry name" value="Alanine racemase"/>
    <property type="match status" value="1"/>
</dbReference>
<dbReference type="PROSITE" id="PS00395">
    <property type="entry name" value="ALANINE_RACEMASE"/>
    <property type="match status" value="1"/>
</dbReference>
<dbReference type="PANTHER" id="PTHR30511:SF0">
    <property type="entry name" value="ALANINE RACEMASE, CATABOLIC-RELATED"/>
    <property type="match status" value="1"/>
</dbReference>
<dbReference type="InterPro" id="IPR001608">
    <property type="entry name" value="Ala_racemase_N"/>
</dbReference>
<feature type="domain" description="Alanine racemase C-terminal" evidence="7">
    <location>
        <begin position="245"/>
        <end position="373"/>
    </location>
</feature>